<feature type="binding site" evidence="9">
    <location>
        <position position="17"/>
    </location>
    <ligand>
        <name>ATP</name>
        <dbReference type="ChEBI" id="CHEBI:30616"/>
    </ligand>
</feature>
<keyword evidence="1 9" id="KW-0963">Cytoplasm</keyword>
<gene>
    <name evidence="9 11" type="primary">coaD</name>
    <name evidence="11" type="ORF">RM540_10145</name>
</gene>
<dbReference type="InterPro" id="IPR004821">
    <property type="entry name" value="Cyt_trans-like"/>
</dbReference>
<dbReference type="EC" id="2.7.7.3" evidence="9"/>
<reference evidence="11 12" key="1">
    <citation type="submission" date="2023-09" db="EMBL/GenBank/DDBJ databases">
        <authorList>
            <person name="Rey-Velasco X."/>
        </authorList>
    </citation>
    <scope>NUCLEOTIDE SEQUENCE [LARGE SCALE GENOMIC DNA]</scope>
    <source>
        <strain evidence="11 12">F394</strain>
    </source>
</reference>
<comment type="cofactor">
    <cofactor evidence="9">
        <name>Mg(2+)</name>
        <dbReference type="ChEBI" id="CHEBI:18420"/>
    </cofactor>
</comment>
<keyword evidence="3 9" id="KW-0548">Nucleotidyltransferase</keyword>
<dbReference type="Pfam" id="PF01467">
    <property type="entry name" value="CTP_transf_like"/>
    <property type="match status" value="1"/>
</dbReference>
<evidence type="ECO:0000313" key="11">
    <source>
        <dbReference type="EMBL" id="MDT0632104.1"/>
    </source>
</evidence>
<organism evidence="11 12">
    <name type="scientific">Rubrivirga litoralis</name>
    <dbReference type="NCBI Taxonomy" id="3075598"/>
    <lineage>
        <taxon>Bacteria</taxon>
        <taxon>Pseudomonadati</taxon>
        <taxon>Rhodothermota</taxon>
        <taxon>Rhodothermia</taxon>
        <taxon>Rhodothermales</taxon>
        <taxon>Rubricoccaceae</taxon>
        <taxon>Rubrivirga</taxon>
    </lineage>
</organism>
<evidence type="ECO:0000256" key="5">
    <source>
        <dbReference type="ARBA" id="ARBA00022840"/>
    </source>
</evidence>
<name>A0ABU3BS47_9BACT</name>
<dbReference type="InterPro" id="IPR001980">
    <property type="entry name" value="PPAT"/>
</dbReference>
<feature type="domain" description="Cytidyltransferase-like" evidence="10">
    <location>
        <begin position="5"/>
        <end position="136"/>
    </location>
</feature>
<dbReference type="PANTHER" id="PTHR21342">
    <property type="entry name" value="PHOSPHOPANTETHEINE ADENYLYLTRANSFERASE"/>
    <property type="match status" value="1"/>
</dbReference>
<feature type="binding site" evidence="9">
    <location>
        <position position="76"/>
    </location>
    <ligand>
        <name>substrate</name>
    </ligand>
</feature>
<comment type="caution">
    <text evidence="11">The sequence shown here is derived from an EMBL/GenBank/DDBJ whole genome shotgun (WGS) entry which is preliminary data.</text>
</comment>
<evidence type="ECO:0000256" key="7">
    <source>
        <dbReference type="ARBA" id="ARBA00022993"/>
    </source>
</evidence>
<comment type="catalytic activity">
    <reaction evidence="8 9">
        <text>(R)-4'-phosphopantetheine + ATP + H(+) = 3'-dephospho-CoA + diphosphate</text>
        <dbReference type="Rhea" id="RHEA:19801"/>
        <dbReference type="ChEBI" id="CHEBI:15378"/>
        <dbReference type="ChEBI" id="CHEBI:30616"/>
        <dbReference type="ChEBI" id="CHEBI:33019"/>
        <dbReference type="ChEBI" id="CHEBI:57328"/>
        <dbReference type="ChEBI" id="CHEBI:61723"/>
        <dbReference type="EC" id="2.7.7.3"/>
    </reaction>
</comment>
<keyword evidence="7 9" id="KW-0173">Coenzyme A biosynthesis</keyword>
<dbReference type="Proteomes" id="UP001267426">
    <property type="component" value="Unassembled WGS sequence"/>
</dbReference>
<evidence type="ECO:0000256" key="2">
    <source>
        <dbReference type="ARBA" id="ARBA00022679"/>
    </source>
</evidence>
<keyword evidence="12" id="KW-1185">Reference proteome</keyword>
<dbReference type="RefSeq" id="WP_311663708.1">
    <property type="nucleotide sequence ID" value="NZ_JAVRHT010000021.1"/>
</dbReference>
<dbReference type="PRINTS" id="PR01020">
    <property type="entry name" value="LPSBIOSNTHSS"/>
</dbReference>
<dbReference type="GO" id="GO:0004595">
    <property type="term" value="F:pantetheine-phosphate adenylyltransferase activity"/>
    <property type="evidence" value="ECO:0007669"/>
    <property type="project" value="UniProtKB-EC"/>
</dbReference>
<feature type="binding site" evidence="9">
    <location>
        <position position="9"/>
    </location>
    <ligand>
        <name>substrate</name>
    </ligand>
</feature>
<feature type="site" description="Transition state stabilizer" evidence="9">
    <location>
        <position position="17"/>
    </location>
</feature>
<feature type="binding site" evidence="9">
    <location>
        <begin position="126"/>
        <end position="132"/>
    </location>
    <ligand>
        <name>ATP</name>
        <dbReference type="ChEBI" id="CHEBI:30616"/>
    </ligand>
</feature>
<dbReference type="Gene3D" id="3.40.50.620">
    <property type="entry name" value="HUPs"/>
    <property type="match status" value="1"/>
</dbReference>
<proteinExistence type="inferred from homology"/>
<dbReference type="CDD" id="cd02163">
    <property type="entry name" value="PPAT"/>
    <property type="match status" value="1"/>
</dbReference>
<evidence type="ECO:0000256" key="6">
    <source>
        <dbReference type="ARBA" id="ARBA00022842"/>
    </source>
</evidence>
<comment type="similarity">
    <text evidence="9">Belongs to the bacterial CoaD family.</text>
</comment>
<evidence type="ECO:0000256" key="1">
    <source>
        <dbReference type="ARBA" id="ARBA00022490"/>
    </source>
</evidence>
<dbReference type="EMBL" id="JAVRHT010000021">
    <property type="protein sequence ID" value="MDT0632104.1"/>
    <property type="molecule type" value="Genomic_DNA"/>
</dbReference>
<protein>
    <recommendedName>
        <fullName evidence="9">Phosphopantetheine adenylyltransferase</fullName>
        <ecNumber evidence="9">2.7.7.3</ecNumber>
    </recommendedName>
    <alternativeName>
        <fullName evidence="9">Dephospho-CoA pyrophosphorylase</fullName>
    </alternativeName>
    <alternativeName>
        <fullName evidence="9">Pantetheine-phosphate adenylyltransferase</fullName>
        <shortName evidence="9">PPAT</shortName>
    </alternativeName>
</protein>
<dbReference type="NCBIfam" id="TIGR01510">
    <property type="entry name" value="coaD_prev_kdtB"/>
    <property type="match status" value="1"/>
</dbReference>
<dbReference type="InterPro" id="IPR014729">
    <property type="entry name" value="Rossmann-like_a/b/a_fold"/>
</dbReference>
<dbReference type="SUPFAM" id="SSF52374">
    <property type="entry name" value="Nucleotidylyl transferase"/>
    <property type="match status" value="1"/>
</dbReference>
<sequence>MKLALYPGTFDPITLGHLDVLERALRVFDRIEMTVAVNASKQTLFSTEDRVGLVQASVEGVEGADRVTVTAFEGLLVDHARATGAVALVRGLRQVSDFDYEFRMALANRRLFPELQSVFLMPGEAHTFVAASIVREIHHWGGDVSSFVPPVVAEALAARPGRGGADPT</sequence>
<dbReference type="PANTHER" id="PTHR21342:SF1">
    <property type="entry name" value="PHOSPHOPANTETHEINE ADENYLYLTRANSFERASE"/>
    <property type="match status" value="1"/>
</dbReference>
<evidence type="ECO:0000256" key="3">
    <source>
        <dbReference type="ARBA" id="ARBA00022695"/>
    </source>
</evidence>
<evidence type="ECO:0000313" key="12">
    <source>
        <dbReference type="Proteomes" id="UP001267426"/>
    </source>
</evidence>
<keyword evidence="2 9" id="KW-0808">Transferase</keyword>
<feature type="binding site" evidence="9">
    <location>
        <position position="90"/>
    </location>
    <ligand>
        <name>substrate</name>
    </ligand>
</feature>
<keyword evidence="5 9" id="KW-0067">ATP-binding</keyword>
<comment type="pathway">
    <text evidence="9">Cofactor biosynthesis; coenzyme A biosynthesis; CoA from (R)-pantothenate: step 4/5.</text>
</comment>
<feature type="binding site" evidence="9">
    <location>
        <position position="41"/>
    </location>
    <ligand>
        <name>substrate</name>
    </ligand>
</feature>
<comment type="subunit">
    <text evidence="9">Homohexamer.</text>
</comment>
<feature type="binding site" evidence="9">
    <location>
        <position position="101"/>
    </location>
    <ligand>
        <name>ATP</name>
        <dbReference type="ChEBI" id="CHEBI:30616"/>
    </ligand>
</feature>
<dbReference type="NCBIfam" id="TIGR00125">
    <property type="entry name" value="cyt_tran_rel"/>
    <property type="match status" value="1"/>
</dbReference>
<comment type="subcellular location">
    <subcellularLocation>
        <location evidence="9">Cytoplasm</location>
    </subcellularLocation>
</comment>
<evidence type="ECO:0000259" key="10">
    <source>
        <dbReference type="Pfam" id="PF01467"/>
    </source>
</evidence>
<feature type="binding site" evidence="9">
    <location>
        <begin position="91"/>
        <end position="93"/>
    </location>
    <ligand>
        <name>ATP</name>
        <dbReference type="ChEBI" id="CHEBI:30616"/>
    </ligand>
</feature>
<evidence type="ECO:0000256" key="8">
    <source>
        <dbReference type="ARBA" id="ARBA00029346"/>
    </source>
</evidence>
<comment type="function">
    <text evidence="9">Reversibly transfers an adenylyl group from ATP to 4'-phosphopantetheine, yielding dephospho-CoA (dPCoA) and pyrophosphate.</text>
</comment>
<keyword evidence="4 9" id="KW-0547">Nucleotide-binding</keyword>
<evidence type="ECO:0000256" key="4">
    <source>
        <dbReference type="ARBA" id="ARBA00022741"/>
    </source>
</evidence>
<evidence type="ECO:0000256" key="9">
    <source>
        <dbReference type="HAMAP-Rule" id="MF_00151"/>
    </source>
</evidence>
<feature type="binding site" evidence="9">
    <location>
        <begin position="9"/>
        <end position="10"/>
    </location>
    <ligand>
        <name>ATP</name>
        <dbReference type="ChEBI" id="CHEBI:30616"/>
    </ligand>
</feature>
<dbReference type="HAMAP" id="MF_00151">
    <property type="entry name" value="PPAT_bact"/>
    <property type="match status" value="1"/>
</dbReference>
<accession>A0ABU3BS47</accession>
<keyword evidence="6 9" id="KW-0460">Magnesium</keyword>